<dbReference type="EMBL" id="JAGEPA010000001">
    <property type="protein sequence ID" value="MBO1428207.1"/>
    <property type="molecule type" value="Genomic_DNA"/>
</dbReference>
<keyword evidence="3" id="KW-0808">Transferase</keyword>
<keyword evidence="4" id="KW-0949">S-adenosyl-L-methionine</keyword>
<gene>
    <name evidence="5" type="ORF">J4P68_02010</name>
</gene>
<organism evidence="5 6">
    <name type="scientific">Bradyrhizobium quebecense</name>
    <dbReference type="NCBI Taxonomy" id="2748629"/>
    <lineage>
        <taxon>Bacteria</taxon>
        <taxon>Pseudomonadati</taxon>
        <taxon>Pseudomonadota</taxon>
        <taxon>Alphaproteobacteria</taxon>
        <taxon>Hyphomicrobiales</taxon>
        <taxon>Nitrobacteraceae</taxon>
        <taxon>Bradyrhizobium</taxon>
    </lineage>
</organism>
<dbReference type="PANTHER" id="PTHR43619:SF2">
    <property type="entry name" value="S-ADENOSYL-L-METHIONINE-DEPENDENT METHYLTRANSFERASES SUPERFAMILY PROTEIN"/>
    <property type="match status" value="1"/>
</dbReference>
<proteinExistence type="inferred from homology"/>
<evidence type="ECO:0000313" key="6">
    <source>
        <dbReference type="Proteomes" id="UP000692816"/>
    </source>
</evidence>
<dbReference type="InterPro" id="IPR007213">
    <property type="entry name" value="Ppm1/Ppm2/Tcmp"/>
</dbReference>
<accession>A0ABS3M9T1</accession>
<comment type="caution">
    <text evidence="5">The sequence shown here is derived from an EMBL/GenBank/DDBJ whole genome shotgun (WGS) entry which is preliminary data.</text>
</comment>
<evidence type="ECO:0000256" key="2">
    <source>
        <dbReference type="ARBA" id="ARBA00022603"/>
    </source>
</evidence>
<dbReference type="InterPro" id="IPR029063">
    <property type="entry name" value="SAM-dependent_MTases_sf"/>
</dbReference>
<evidence type="ECO:0000256" key="3">
    <source>
        <dbReference type="ARBA" id="ARBA00022679"/>
    </source>
</evidence>
<dbReference type="InterPro" id="IPR011610">
    <property type="entry name" value="SAM_mthyl_Trfase_ML2640-like"/>
</dbReference>
<dbReference type="GO" id="GO:0032259">
    <property type="term" value="P:methylation"/>
    <property type="evidence" value="ECO:0007669"/>
    <property type="project" value="UniProtKB-KW"/>
</dbReference>
<dbReference type="SUPFAM" id="SSF53335">
    <property type="entry name" value="S-adenosyl-L-methionine-dependent methyltransferases"/>
    <property type="match status" value="1"/>
</dbReference>
<name>A0ABS3M9T1_9BRAD</name>
<evidence type="ECO:0000256" key="1">
    <source>
        <dbReference type="ARBA" id="ARBA00008138"/>
    </source>
</evidence>
<keyword evidence="2 4" id="KW-0489">Methyltransferase</keyword>
<reference evidence="5" key="1">
    <citation type="journal article" date="2021" name="Int. J. Syst. Evol. Microbiol.">
        <title>Bradyrhizobium septentrionale sp. nov. (sv. septentrionale) and Bradyrhizobium quebecense sp. nov. (sv. septentrionale) associated with legumes native to Canada possess rearranged symbiosis genes and numerous insertion sequences.</title>
        <authorList>
            <person name="Bromfield E.S.P."/>
            <person name="Cloutier S."/>
        </authorList>
    </citation>
    <scope>NUCLEOTIDE SEQUENCE</scope>
    <source>
        <strain evidence="5">12S5</strain>
    </source>
</reference>
<dbReference type="Gene3D" id="3.40.50.150">
    <property type="entry name" value="Vaccinia Virus protein VP39"/>
    <property type="match status" value="1"/>
</dbReference>
<dbReference type="EC" id="2.1.1.-" evidence="4"/>
<comment type="similarity">
    <text evidence="1 4">Belongs to the UPF0677 family.</text>
</comment>
<comment type="function">
    <text evidence="4">Exhibits S-adenosyl-L-methionine-dependent methyltransferase activity.</text>
</comment>
<keyword evidence="6" id="KW-1185">Reference proteome</keyword>
<dbReference type="Proteomes" id="UP000692816">
    <property type="component" value="Unassembled WGS sequence"/>
</dbReference>
<evidence type="ECO:0000313" key="5">
    <source>
        <dbReference type="EMBL" id="MBO1428207.1"/>
    </source>
</evidence>
<dbReference type="Pfam" id="PF04072">
    <property type="entry name" value="LCM"/>
    <property type="match status" value="1"/>
</dbReference>
<dbReference type="NCBIfam" id="TIGR00027">
    <property type="entry name" value="mthyl_TIGR00027"/>
    <property type="match status" value="1"/>
</dbReference>
<protein>
    <recommendedName>
        <fullName evidence="4">S-adenosyl-L-methionine-dependent methyltransferase</fullName>
        <ecNumber evidence="4">2.1.1.-</ecNumber>
    </recommendedName>
</protein>
<sequence>MRDGQPSQTARRAAAYRAIHQTWEDGAIFKDQFALRILDQETAAALNEIAADDSVRPMRLFIAARSRLSEDAIANCVASGVRQVVVLGAGLDTFSLRNPYAALGVRVFEVDHPATQVWKRDRIGAAGLSEPPSLVFAPIDFERESLADSLSRVGFNIDAPAFFQWLGVVPYLTIGAISSTFKFMAELPQAFVVFDYAEPFQNYPAERRASIMATAEGAAARGEPWLSLFEPAELHELLRGAGFGAIEDLGASEIAERYYGALGRGISFGPGPHIVRAVREERPMSGLALDPVVVGPERD</sequence>
<dbReference type="GO" id="GO:0008168">
    <property type="term" value="F:methyltransferase activity"/>
    <property type="evidence" value="ECO:0007669"/>
    <property type="project" value="UniProtKB-KW"/>
</dbReference>
<evidence type="ECO:0000256" key="4">
    <source>
        <dbReference type="RuleBase" id="RU362030"/>
    </source>
</evidence>
<dbReference type="PANTHER" id="PTHR43619">
    <property type="entry name" value="S-ADENOSYL-L-METHIONINE-DEPENDENT METHYLTRANSFERASE YKTD-RELATED"/>
    <property type="match status" value="1"/>
</dbReference>